<evidence type="ECO:0000313" key="4">
    <source>
        <dbReference type="RefSeq" id="XP_052115058.1"/>
    </source>
</evidence>
<reference evidence="2" key="1">
    <citation type="journal article" date="2016" name="Nat. Genet.">
        <title>The genome sequences of Arachis duranensis and Arachis ipaensis, the diploid ancestors of cultivated peanut.</title>
        <authorList>
            <person name="Bertioli D.J."/>
            <person name="Cannon S.B."/>
            <person name="Froenicke L."/>
            <person name="Huang G."/>
            <person name="Farmer A.D."/>
            <person name="Cannon E.K."/>
            <person name="Liu X."/>
            <person name="Gao D."/>
            <person name="Clevenger J."/>
            <person name="Dash S."/>
            <person name="Ren L."/>
            <person name="Moretzsohn M.C."/>
            <person name="Shirasawa K."/>
            <person name="Huang W."/>
            <person name="Vidigal B."/>
            <person name="Abernathy B."/>
            <person name="Chu Y."/>
            <person name="Niederhuth C.E."/>
            <person name="Umale P."/>
            <person name="Araujo A.C."/>
            <person name="Kozik A."/>
            <person name="Kim K.D."/>
            <person name="Burow M.D."/>
            <person name="Varshney R.K."/>
            <person name="Wang X."/>
            <person name="Zhang X."/>
            <person name="Barkley N."/>
            <person name="Guimaraes P.M."/>
            <person name="Isobe S."/>
            <person name="Guo B."/>
            <person name="Liao B."/>
            <person name="Stalker H.T."/>
            <person name="Schmitz R.J."/>
            <person name="Scheffler B.E."/>
            <person name="Leal-Bertioli S.C."/>
            <person name="Xun X."/>
            <person name="Jackson S.A."/>
            <person name="Michelmore R."/>
            <person name="Ozias-Akins P."/>
        </authorList>
    </citation>
    <scope>NUCLEOTIDE SEQUENCE [LARGE SCALE GENOMIC DNA]</scope>
    <source>
        <strain evidence="2">cv. V14167</strain>
    </source>
</reference>
<evidence type="ECO:0000256" key="1">
    <source>
        <dbReference type="SAM" id="MobiDB-lite"/>
    </source>
</evidence>
<proteinExistence type="predicted"/>
<dbReference type="AlphaFoldDB" id="A0A9C6TJC2"/>
<feature type="region of interest" description="Disordered" evidence="1">
    <location>
        <begin position="90"/>
        <end position="117"/>
    </location>
</feature>
<organism evidence="2 6">
    <name type="scientific">Arachis duranensis</name>
    <name type="common">Wild peanut</name>
    <dbReference type="NCBI Taxonomy" id="130453"/>
    <lineage>
        <taxon>Eukaryota</taxon>
        <taxon>Viridiplantae</taxon>
        <taxon>Streptophyta</taxon>
        <taxon>Embryophyta</taxon>
        <taxon>Tracheophyta</taxon>
        <taxon>Spermatophyta</taxon>
        <taxon>Magnoliopsida</taxon>
        <taxon>eudicotyledons</taxon>
        <taxon>Gunneridae</taxon>
        <taxon>Pentapetalae</taxon>
        <taxon>rosids</taxon>
        <taxon>fabids</taxon>
        <taxon>Fabales</taxon>
        <taxon>Fabaceae</taxon>
        <taxon>Papilionoideae</taxon>
        <taxon>50 kb inversion clade</taxon>
        <taxon>dalbergioids sensu lato</taxon>
        <taxon>Dalbergieae</taxon>
        <taxon>Pterocarpus clade</taxon>
        <taxon>Arachis</taxon>
    </lineage>
</organism>
<evidence type="ECO:0000313" key="3">
    <source>
        <dbReference type="RefSeq" id="XP_052115057.1"/>
    </source>
</evidence>
<dbReference type="RefSeq" id="XP_052115060.1">
    <property type="nucleotide sequence ID" value="XM_052259100.1"/>
</dbReference>
<dbReference type="GeneID" id="107481843"/>
<keyword evidence="2" id="KW-1185">Reference proteome</keyword>
<gene>
    <name evidence="3 4 5 6" type="primary">LOC107481843</name>
</gene>
<name>A0A9C6TJC2_ARADU</name>
<dbReference type="RefSeq" id="XP_052115059.1">
    <property type="nucleotide sequence ID" value="XM_052259099.1"/>
</dbReference>
<dbReference type="RefSeq" id="XP_052115057.1">
    <property type="nucleotide sequence ID" value="XM_052259097.1"/>
</dbReference>
<evidence type="ECO:0000313" key="6">
    <source>
        <dbReference type="RefSeq" id="XP_052115060.1"/>
    </source>
</evidence>
<protein>
    <submittedName>
        <fullName evidence="3 4">Uncharacterized protein LOC107481843 isoform X1</fullName>
    </submittedName>
</protein>
<dbReference type="KEGG" id="adu:107481843"/>
<accession>A0A9C6TJC2</accession>
<evidence type="ECO:0000313" key="5">
    <source>
        <dbReference type="RefSeq" id="XP_052115059.1"/>
    </source>
</evidence>
<feature type="compositionally biased region" description="Polar residues" evidence="1">
    <location>
        <begin position="91"/>
        <end position="117"/>
    </location>
</feature>
<dbReference type="Proteomes" id="UP000515211">
    <property type="component" value="Chromosome 3"/>
</dbReference>
<dbReference type="RefSeq" id="XP_052115058.1">
    <property type="nucleotide sequence ID" value="XM_052259098.1"/>
</dbReference>
<evidence type="ECO:0000313" key="2">
    <source>
        <dbReference type="Proteomes" id="UP000515211"/>
    </source>
</evidence>
<sequence length="313" mass="35286">MSKKLDFSHLQCTFDSISKRTNSMLTTLEVQPSQQPENKKRKELLTVPTAEKVKNGMQGRKSTQGLKNSKPTNMEADELTRKLEAIRKRNSNVPTSVSQERSCQSSTQLTINQGQQQNIQLTDEETEIGQDDTTLPTPEITPQNESAMLEQGISTKGKRMPGVKATTIDEFLKENGIDIEIEGPSTELSKDGEESMALDEDYYQHVMEDIDDEKGEPKKKKIRGKTTCREIYARTMEQREEVTFGIGQPIGPTDQNVSNLTSFVSTIGRNKRFVSLLYTSWHAVSPKAQKFMWDYVNVRHSTKFILPDSGKSG</sequence>
<reference evidence="3 4" key="2">
    <citation type="submission" date="2025-04" db="UniProtKB">
        <authorList>
            <consortium name="RefSeq"/>
        </authorList>
    </citation>
    <scope>IDENTIFICATION</scope>
    <source>
        <tissue evidence="3 4">Whole plant</tissue>
    </source>
</reference>